<evidence type="ECO:0000259" key="2">
    <source>
        <dbReference type="Pfam" id="PF06429"/>
    </source>
</evidence>
<dbReference type="OrthoDB" id="7210951at2"/>
<dbReference type="EMBL" id="CP029479">
    <property type="protein sequence ID" value="AWM76968.1"/>
    <property type="molecule type" value="Genomic_DNA"/>
</dbReference>
<dbReference type="Proteomes" id="UP000247763">
    <property type="component" value="Chromosome"/>
</dbReference>
<proteinExistence type="inferred from homology"/>
<dbReference type="KEGG" id="phb:HYN04_03875"/>
<dbReference type="Pfam" id="PF06429">
    <property type="entry name" value="Flg_bbr_C"/>
    <property type="match status" value="1"/>
</dbReference>
<dbReference type="RefSeq" id="WP_110449537.1">
    <property type="nucleotide sequence ID" value="NZ_CP029479.1"/>
</dbReference>
<gene>
    <name evidence="3" type="ORF">HYN04_03875</name>
</gene>
<dbReference type="AlphaFoldDB" id="A0A2Z3HZH0"/>
<keyword evidence="4" id="KW-1185">Reference proteome</keyword>
<name>A0A2Z3HZH0_9CAUL</name>
<evidence type="ECO:0000313" key="3">
    <source>
        <dbReference type="EMBL" id="AWM76968.1"/>
    </source>
</evidence>
<evidence type="ECO:0000313" key="4">
    <source>
        <dbReference type="Proteomes" id="UP000247763"/>
    </source>
</evidence>
<sequence length="73" mass="7718">MNPIAIAQYGLIAATNRFSESAQRVSKMSIDGVDVDVVREIVDMKLAQAGVSANAAVIRTADQMQGVVLDILA</sequence>
<comment type="similarity">
    <text evidence="1">Belongs to the flagella basal body rod proteins family.</text>
</comment>
<accession>A0A2Z3HZH0</accession>
<evidence type="ECO:0000256" key="1">
    <source>
        <dbReference type="ARBA" id="ARBA00009677"/>
    </source>
</evidence>
<dbReference type="InterPro" id="IPR010930">
    <property type="entry name" value="Flg_bb/hook_C_dom"/>
</dbReference>
<protein>
    <recommendedName>
        <fullName evidence="2">Flagellar basal-body/hook protein C-terminal domain-containing protein</fullName>
    </recommendedName>
</protein>
<feature type="domain" description="Flagellar basal-body/hook protein C-terminal" evidence="2">
    <location>
        <begin position="34"/>
        <end position="70"/>
    </location>
</feature>
<organism evidence="3 4">
    <name type="scientific">Phenylobacterium parvum</name>
    <dbReference type="NCBI Taxonomy" id="2201350"/>
    <lineage>
        <taxon>Bacteria</taxon>
        <taxon>Pseudomonadati</taxon>
        <taxon>Pseudomonadota</taxon>
        <taxon>Alphaproteobacteria</taxon>
        <taxon>Caulobacterales</taxon>
        <taxon>Caulobacteraceae</taxon>
        <taxon>Phenylobacterium</taxon>
    </lineage>
</organism>
<reference evidence="4" key="1">
    <citation type="submission" date="2018-05" db="EMBL/GenBank/DDBJ databases">
        <title>Genome sequencing of Phenylobacterium sp. HYN0004.</title>
        <authorList>
            <person name="Yi H."/>
            <person name="Baek C."/>
        </authorList>
    </citation>
    <scope>NUCLEOTIDE SEQUENCE [LARGE SCALE GENOMIC DNA]</scope>
    <source>
        <strain evidence="4">HYN0004</strain>
    </source>
</reference>